<organism evidence="2">
    <name type="scientific">Vairimorpha ceranae (strain BRL01)</name>
    <name type="common">Microsporidian parasite</name>
    <name type="synonym">Nosema ceranae</name>
    <dbReference type="NCBI Taxonomy" id="578460"/>
    <lineage>
        <taxon>Eukaryota</taxon>
        <taxon>Fungi</taxon>
        <taxon>Fungi incertae sedis</taxon>
        <taxon>Microsporidia</taxon>
        <taxon>Nosematidae</taxon>
        <taxon>Vairimorpha</taxon>
    </lineage>
</organism>
<evidence type="ECO:0000313" key="2">
    <source>
        <dbReference type="Proteomes" id="UP000009082"/>
    </source>
</evidence>
<accession>C4V9D8</accession>
<dbReference type="Proteomes" id="UP000009082">
    <property type="component" value="Unassembled WGS sequence"/>
</dbReference>
<reference evidence="2" key="1">
    <citation type="journal article" date="2009" name="PLoS Pathog.">
        <title>Genomic analyses of the microsporidian Nosema ceranae, an emergent pathogen of honey bees.</title>
        <authorList>
            <person name="Cornman R.S."/>
            <person name="Chen Y.P."/>
            <person name="Schatz M.C."/>
            <person name="Street C."/>
            <person name="Zhao Y."/>
            <person name="Desany B."/>
            <person name="Egholm M."/>
            <person name="Hutchison S."/>
            <person name="Pettis J.S."/>
            <person name="Lipkin W.I."/>
            <person name="Evans J.D."/>
        </authorList>
    </citation>
    <scope>NUCLEOTIDE SEQUENCE [LARGE SCALE GENOMIC DNA]</scope>
    <source>
        <strain evidence="2">BRL01</strain>
    </source>
</reference>
<sequence>MLFQIFSPPFFMHKNLNNYKIEPSKKTCKSGQINCNEFVEYISKYLKKVDKDTFSVLTPSKYLQPDVYHPDLLYHLILGCNDRHVPESLKNTSSKMLCKQIEINNKRKKQILNIIKKKLKHILAFEMIREIDSEIESIMMRRKKALKKKKKDEEAVLLSALLERRKLIENDFNIDDVSDEYEEGEDIDVPGLIFE</sequence>
<protein>
    <submittedName>
        <fullName evidence="1">Uncharacterized protein</fullName>
    </submittedName>
</protein>
<dbReference type="VEuPathDB" id="MicrosporidiaDB:NCER_101172"/>
<dbReference type="Pfam" id="PF10198">
    <property type="entry name" value="Ada3"/>
    <property type="match status" value="1"/>
</dbReference>
<name>C4V9D8_VAIC1</name>
<dbReference type="InParanoid" id="C4V9D8"/>
<dbReference type="EMBL" id="ACOL01000104">
    <property type="protein sequence ID" value="EEQ82169.1"/>
    <property type="molecule type" value="Genomic_DNA"/>
</dbReference>
<dbReference type="KEGG" id="nce:NCER_101172"/>
<proteinExistence type="predicted"/>
<dbReference type="InterPro" id="IPR019340">
    <property type="entry name" value="Histone_AcTrfase_su3"/>
</dbReference>
<dbReference type="AlphaFoldDB" id="C4V9D8"/>
<evidence type="ECO:0000313" key="1">
    <source>
        <dbReference type="EMBL" id="EEQ82169.1"/>
    </source>
</evidence>
<gene>
    <name evidence="1" type="ORF">NCER_101172</name>
</gene>
<dbReference type="HOGENOM" id="CLU_1475563_0_0_1"/>